<reference evidence="3" key="3">
    <citation type="submission" date="2025-04" db="UniProtKB">
        <authorList>
            <consortium name="RefSeq"/>
        </authorList>
    </citation>
    <scope>IDENTIFICATION</scope>
    <source>
        <strain evidence="3">CBS 781.70</strain>
    </source>
</reference>
<reference evidence="3" key="2">
    <citation type="submission" date="2020-04" db="EMBL/GenBank/DDBJ databases">
        <authorList>
            <consortium name="NCBI Genome Project"/>
        </authorList>
    </citation>
    <scope>NUCLEOTIDE SEQUENCE</scope>
    <source>
        <strain evidence="3">CBS 781.70</strain>
    </source>
</reference>
<protein>
    <recommendedName>
        <fullName evidence="4">Aminoglycoside phosphotransferase domain-containing protein</fullName>
    </recommendedName>
</protein>
<evidence type="ECO:0008006" key="4">
    <source>
        <dbReference type="Google" id="ProtNLM"/>
    </source>
</evidence>
<sequence>MQPQDHTEIQSRQEPSFLNPQEYTLIQSLLDPILRRSNLSLARIEPLSLSLYPVYVARLSNGSNLLVKFGPAPSARLLRLEKRGLENEILALRAIISQSTLAVPRISGPDEMLTISPTFPMPLSSLTHTILTCPSGTPLPSLFPPGMSRCQIPTPGMLIQGLSPTFLATLYRTLGAAFRELVQVHPEDPGIWGSIPSRRGSATTLAAKGPSGSDGAGSNTSWQAAFLSMMEASLRDAEDMLVSIPYDAIRVQIAQHSSSLESFREPSALVPLDVLDAANVMVDERTGEVVGLSGLGPCVWGDIRVGHWVAEWENLTEFWEGFGTLPKNERDGKEGVRYLLYTVYRSLTAINRHYYRPDEGGDELDPRRTLTWALNQLAALT</sequence>
<evidence type="ECO:0000313" key="2">
    <source>
        <dbReference type="Proteomes" id="UP000504638"/>
    </source>
</evidence>
<reference evidence="1 3" key="1">
    <citation type="submission" date="2020-01" db="EMBL/GenBank/DDBJ databases">
        <authorList>
            <consortium name="DOE Joint Genome Institute"/>
            <person name="Haridas S."/>
            <person name="Albert R."/>
            <person name="Binder M."/>
            <person name="Bloem J."/>
            <person name="Labutti K."/>
            <person name="Salamov A."/>
            <person name="Andreopoulos B."/>
            <person name="Baker S.E."/>
            <person name="Barry K."/>
            <person name="Bills G."/>
            <person name="Bluhm B.H."/>
            <person name="Cannon C."/>
            <person name="Castanera R."/>
            <person name="Culley D.E."/>
            <person name="Daum C."/>
            <person name="Ezra D."/>
            <person name="Gonzalez J.B."/>
            <person name="Henrissat B."/>
            <person name="Kuo A."/>
            <person name="Liang C."/>
            <person name="Lipzen A."/>
            <person name="Lutzoni F."/>
            <person name="Magnuson J."/>
            <person name="Mondo S."/>
            <person name="Nolan M."/>
            <person name="Ohm R."/>
            <person name="Pangilinan J."/>
            <person name="Park H.-J."/>
            <person name="Ramirez L."/>
            <person name="Alfaro M."/>
            <person name="Sun H."/>
            <person name="Tritt A."/>
            <person name="Yoshinaga Y."/>
            <person name="Zwiers L.-H."/>
            <person name="Turgeon B.G."/>
            <person name="Goodwin S.B."/>
            <person name="Spatafora J.W."/>
            <person name="Crous P.W."/>
            <person name="Grigoriev I.V."/>
        </authorList>
    </citation>
    <scope>NUCLEOTIDE SEQUENCE</scope>
    <source>
        <strain evidence="1 3">CBS 781.70</strain>
    </source>
</reference>
<dbReference type="Proteomes" id="UP000504638">
    <property type="component" value="Unplaced"/>
</dbReference>
<accession>A0A6G1FS05</accession>
<name>A0A6G1FS05_9PEZI</name>
<evidence type="ECO:0000313" key="3">
    <source>
        <dbReference type="RefSeq" id="XP_033530139.1"/>
    </source>
</evidence>
<dbReference type="AlphaFoldDB" id="A0A6G1FS05"/>
<evidence type="ECO:0000313" key="1">
    <source>
        <dbReference type="EMBL" id="KAF1808508.1"/>
    </source>
</evidence>
<organism evidence="1">
    <name type="scientific">Eremomyces bilateralis CBS 781.70</name>
    <dbReference type="NCBI Taxonomy" id="1392243"/>
    <lineage>
        <taxon>Eukaryota</taxon>
        <taxon>Fungi</taxon>
        <taxon>Dikarya</taxon>
        <taxon>Ascomycota</taxon>
        <taxon>Pezizomycotina</taxon>
        <taxon>Dothideomycetes</taxon>
        <taxon>Dothideomycetes incertae sedis</taxon>
        <taxon>Eremomycetales</taxon>
        <taxon>Eremomycetaceae</taxon>
        <taxon>Eremomyces</taxon>
    </lineage>
</organism>
<proteinExistence type="predicted"/>
<dbReference type="OrthoDB" id="5210591at2759"/>
<dbReference type="RefSeq" id="XP_033530139.1">
    <property type="nucleotide sequence ID" value="XM_033683014.1"/>
</dbReference>
<keyword evidence="2" id="KW-1185">Reference proteome</keyword>
<gene>
    <name evidence="1 3" type="ORF">P152DRAFT_517526</name>
</gene>
<dbReference type="EMBL" id="ML975183">
    <property type="protein sequence ID" value="KAF1808508.1"/>
    <property type="molecule type" value="Genomic_DNA"/>
</dbReference>
<dbReference type="GeneID" id="54423584"/>